<dbReference type="InterPro" id="IPR011711">
    <property type="entry name" value="GntR_C"/>
</dbReference>
<evidence type="ECO:0000256" key="4">
    <source>
        <dbReference type="SAM" id="MobiDB-lite"/>
    </source>
</evidence>
<dbReference type="SUPFAM" id="SSF48008">
    <property type="entry name" value="GntR ligand-binding domain-like"/>
    <property type="match status" value="1"/>
</dbReference>
<evidence type="ECO:0000259" key="5">
    <source>
        <dbReference type="PROSITE" id="PS50949"/>
    </source>
</evidence>
<dbReference type="SMART" id="SM00345">
    <property type="entry name" value="HTH_GNTR"/>
    <property type="match status" value="1"/>
</dbReference>
<protein>
    <submittedName>
        <fullName evidence="6">GntR family transcriptional regulator</fullName>
    </submittedName>
</protein>
<dbReference type="GO" id="GO:0003677">
    <property type="term" value="F:DNA binding"/>
    <property type="evidence" value="ECO:0007669"/>
    <property type="project" value="UniProtKB-KW"/>
</dbReference>
<evidence type="ECO:0000313" key="6">
    <source>
        <dbReference type="EMBL" id="GIH14757.1"/>
    </source>
</evidence>
<gene>
    <name evidence="6" type="ORF">Raf01_29290</name>
</gene>
<dbReference type="SMART" id="SM00895">
    <property type="entry name" value="FCD"/>
    <property type="match status" value="1"/>
</dbReference>
<organism evidence="6 7">
    <name type="scientific">Rugosimonospora africana</name>
    <dbReference type="NCBI Taxonomy" id="556532"/>
    <lineage>
        <taxon>Bacteria</taxon>
        <taxon>Bacillati</taxon>
        <taxon>Actinomycetota</taxon>
        <taxon>Actinomycetes</taxon>
        <taxon>Micromonosporales</taxon>
        <taxon>Micromonosporaceae</taxon>
        <taxon>Rugosimonospora</taxon>
    </lineage>
</organism>
<dbReference type="InterPro" id="IPR036388">
    <property type="entry name" value="WH-like_DNA-bd_sf"/>
</dbReference>
<dbReference type="PRINTS" id="PR00035">
    <property type="entry name" value="HTHGNTR"/>
</dbReference>
<dbReference type="Gene3D" id="1.10.10.10">
    <property type="entry name" value="Winged helix-like DNA-binding domain superfamily/Winged helix DNA-binding domain"/>
    <property type="match status" value="1"/>
</dbReference>
<dbReference type="CDD" id="cd07377">
    <property type="entry name" value="WHTH_GntR"/>
    <property type="match status" value="1"/>
</dbReference>
<sequence>MRMATRAADRPGTALSAQRDEVGARNSAVTGAQQPGDNGDKLFTAVNLSRASQVIVEQIRGLMRAGKLRPGDRLPSERDLCQQFGVSRVTVREALRILETGGLVAIRVGARGGAFVTSPTSRQVGTGLADLVSLSTITAAEVTEARLVFEMGIVPLIVNGATDEDIAELRDLTKRHAQLVKAGTYTMENSADFHIRIASCTHNAAIEMLVHTFHGPLLMSLLEAEAAGPLFGRKGVAEHAEFVEAIAARDVEAAETIMRTHIGRTAARVRSHEKRSR</sequence>
<dbReference type="InterPro" id="IPR000524">
    <property type="entry name" value="Tscrpt_reg_HTH_GntR"/>
</dbReference>
<keyword evidence="3" id="KW-0804">Transcription</keyword>
<feature type="compositionally biased region" description="Polar residues" evidence="4">
    <location>
        <begin position="27"/>
        <end position="36"/>
    </location>
</feature>
<dbReference type="PANTHER" id="PTHR43537:SF5">
    <property type="entry name" value="UXU OPERON TRANSCRIPTIONAL REGULATOR"/>
    <property type="match status" value="1"/>
</dbReference>
<feature type="domain" description="HTH gntR-type" evidence="5">
    <location>
        <begin position="49"/>
        <end position="119"/>
    </location>
</feature>
<keyword evidence="2" id="KW-0238">DNA-binding</keyword>
<evidence type="ECO:0000256" key="1">
    <source>
        <dbReference type="ARBA" id="ARBA00023015"/>
    </source>
</evidence>
<evidence type="ECO:0000256" key="3">
    <source>
        <dbReference type="ARBA" id="ARBA00023163"/>
    </source>
</evidence>
<evidence type="ECO:0000256" key="2">
    <source>
        <dbReference type="ARBA" id="ARBA00023125"/>
    </source>
</evidence>
<dbReference type="InterPro" id="IPR008920">
    <property type="entry name" value="TF_FadR/GntR_C"/>
</dbReference>
<dbReference type="SUPFAM" id="SSF46785">
    <property type="entry name" value="Winged helix' DNA-binding domain"/>
    <property type="match status" value="1"/>
</dbReference>
<dbReference type="Proteomes" id="UP000642748">
    <property type="component" value="Unassembled WGS sequence"/>
</dbReference>
<evidence type="ECO:0000313" key="7">
    <source>
        <dbReference type="Proteomes" id="UP000642748"/>
    </source>
</evidence>
<dbReference type="Pfam" id="PF00392">
    <property type="entry name" value="GntR"/>
    <property type="match status" value="1"/>
</dbReference>
<keyword evidence="7" id="KW-1185">Reference proteome</keyword>
<dbReference type="PROSITE" id="PS50949">
    <property type="entry name" value="HTH_GNTR"/>
    <property type="match status" value="1"/>
</dbReference>
<keyword evidence="1" id="KW-0805">Transcription regulation</keyword>
<dbReference type="Gene3D" id="1.20.120.530">
    <property type="entry name" value="GntR ligand-binding domain-like"/>
    <property type="match status" value="1"/>
</dbReference>
<dbReference type="PANTHER" id="PTHR43537">
    <property type="entry name" value="TRANSCRIPTIONAL REGULATOR, GNTR FAMILY"/>
    <property type="match status" value="1"/>
</dbReference>
<comment type="caution">
    <text evidence="6">The sequence shown here is derived from an EMBL/GenBank/DDBJ whole genome shotgun (WGS) entry which is preliminary data.</text>
</comment>
<feature type="region of interest" description="Disordered" evidence="4">
    <location>
        <begin position="1"/>
        <end position="36"/>
    </location>
</feature>
<dbReference type="Pfam" id="PF07729">
    <property type="entry name" value="FCD"/>
    <property type="match status" value="1"/>
</dbReference>
<dbReference type="InterPro" id="IPR036390">
    <property type="entry name" value="WH_DNA-bd_sf"/>
</dbReference>
<name>A0A8J3VQ84_9ACTN</name>
<dbReference type="EMBL" id="BONZ01000027">
    <property type="protein sequence ID" value="GIH14757.1"/>
    <property type="molecule type" value="Genomic_DNA"/>
</dbReference>
<accession>A0A8J3VQ84</accession>
<dbReference type="AlphaFoldDB" id="A0A8J3VQ84"/>
<dbReference type="GO" id="GO:0003700">
    <property type="term" value="F:DNA-binding transcription factor activity"/>
    <property type="evidence" value="ECO:0007669"/>
    <property type="project" value="InterPro"/>
</dbReference>
<proteinExistence type="predicted"/>
<reference evidence="6" key="1">
    <citation type="submission" date="2021-01" db="EMBL/GenBank/DDBJ databases">
        <title>Whole genome shotgun sequence of Rugosimonospora africana NBRC 104875.</title>
        <authorList>
            <person name="Komaki H."/>
            <person name="Tamura T."/>
        </authorList>
    </citation>
    <scope>NUCLEOTIDE SEQUENCE</scope>
    <source>
        <strain evidence="6">NBRC 104875</strain>
    </source>
</reference>